<dbReference type="GO" id="GO:0035861">
    <property type="term" value="C:site of double-strand break"/>
    <property type="evidence" value="ECO:0007669"/>
    <property type="project" value="TreeGrafter"/>
</dbReference>
<dbReference type="GO" id="GO:0000014">
    <property type="term" value="F:single-stranded DNA endodeoxyribonuclease activity"/>
    <property type="evidence" value="ECO:0007669"/>
    <property type="project" value="TreeGrafter"/>
</dbReference>
<dbReference type="GO" id="GO:0003690">
    <property type="term" value="F:double-stranded DNA binding"/>
    <property type="evidence" value="ECO:0007669"/>
    <property type="project" value="TreeGrafter"/>
</dbReference>
<dbReference type="GeneID" id="106750469"/>
<dbReference type="GO" id="GO:0044547">
    <property type="term" value="F:DNA topoisomerase binding"/>
    <property type="evidence" value="ECO:0007669"/>
    <property type="project" value="TreeGrafter"/>
</dbReference>
<dbReference type="PANTHER" id="PTHR46060:SF2">
    <property type="entry name" value="HISTONE-LYSINE N-METHYLTRANSFERASE SETMAR"/>
    <property type="match status" value="1"/>
</dbReference>
<dbReference type="RefSeq" id="XP_014486335.1">
    <property type="nucleotide sequence ID" value="XM_014630849.1"/>
</dbReference>
<accession>A0A6P3Y627</accession>
<dbReference type="Gene3D" id="3.30.420.10">
    <property type="entry name" value="Ribonuclease H-like superfamily/Ribonuclease H"/>
    <property type="match status" value="1"/>
</dbReference>
<dbReference type="GO" id="GO:0031297">
    <property type="term" value="P:replication fork processing"/>
    <property type="evidence" value="ECO:0007669"/>
    <property type="project" value="TreeGrafter"/>
</dbReference>
<dbReference type="AlphaFoldDB" id="A0A6P3Y627"/>
<dbReference type="GO" id="GO:0044774">
    <property type="term" value="P:mitotic DNA integrity checkpoint signaling"/>
    <property type="evidence" value="ECO:0007669"/>
    <property type="project" value="TreeGrafter"/>
</dbReference>
<dbReference type="GO" id="GO:0046975">
    <property type="term" value="F:histone H3K36 methyltransferase activity"/>
    <property type="evidence" value="ECO:0007669"/>
    <property type="project" value="TreeGrafter"/>
</dbReference>
<dbReference type="OrthoDB" id="10032414at2759"/>
<reference evidence="2" key="1">
    <citation type="submission" date="2025-08" db="UniProtKB">
        <authorList>
            <consortium name="RefSeq"/>
        </authorList>
    </citation>
    <scope>IDENTIFICATION</scope>
</reference>
<feature type="non-terminal residue" evidence="2">
    <location>
        <position position="269"/>
    </location>
</feature>
<evidence type="ECO:0000313" key="2">
    <source>
        <dbReference type="RefSeq" id="XP_014486335.1"/>
    </source>
</evidence>
<keyword evidence="1" id="KW-1185">Reference proteome</keyword>
<gene>
    <name evidence="2" type="primary">LOC106750469</name>
</gene>
<evidence type="ECO:0000313" key="1">
    <source>
        <dbReference type="Proteomes" id="UP000515204"/>
    </source>
</evidence>
<dbReference type="GO" id="GO:0042800">
    <property type="term" value="F:histone H3K4 methyltransferase activity"/>
    <property type="evidence" value="ECO:0007669"/>
    <property type="project" value="TreeGrafter"/>
</dbReference>
<dbReference type="PANTHER" id="PTHR46060">
    <property type="entry name" value="MARINER MOS1 TRANSPOSASE-LIKE PROTEIN"/>
    <property type="match status" value="1"/>
</dbReference>
<dbReference type="InterPro" id="IPR052709">
    <property type="entry name" value="Transposase-MT_Hybrid"/>
</dbReference>
<dbReference type="GO" id="GO:0006303">
    <property type="term" value="P:double-strand break repair via nonhomologous end joining"/>
    <property type="evidence" value="ECO:0007669"/>
    <property type="project" value="TreeGrafter"/>
</dbReference>
<dbReference type="Proteomes" id="UP000515204">
    <property type="component" value="Unplaced"/>
</dbReference>
<dbReference type="GO" id="GO:0005634">
    <property type="term" value="C:nucleus"/>
    <property type="evidence" value="ECO:0007669"/>
    <property type="project" value="TreeGrafter"/>
</dbReference>
<dbReference type="InterPro" id="IPR036397">
    <property type="entry name" value="RNaseH_sf"/>
</dbReference>
<dbReference type="GO" id="GO:0000729">
    <property type="term" value="P:DNA double-strand break processing"/>
    <property type="evidence" value="ECO:0007669"/>
    <property type="project" value="TreeGrafter"/>
</dbReference>
<proteinExistence type="predicted"/>
<organism evidence="1 2">
    <name type="scientific">Dinoponera quadriceps</name>
    <name type="common">South American ant</name>
    <dbReference type="NCBI Taxonomy" id="609295"/>
    <lineage>
        <taxon>Eukaryota</taxon>
        <taxon>Metazoa</taxon>
        <taxon>Ecdysozoa</taxon>
        <taxon>Arthropoda</taxon>
        <taxon>Hexapoda</taxon>
        <taxon>Insecta</taxon>
        <taxon>Pterygota</taxon>
        <taxon>Neoptera</taxon>
        <taxon>Endopterygota</taxon>
        <taxon>Hymenoptera</taxon>
        <taxon>Apocrita</taxon>
        <taxon>Aculeata</taxon>
        <taxon>Formicoidea</taxon>
        <taxon>Formicidae</taxon>
        <taxon>Ponerinae</taxon>
        <taxon>Ponerini</taxon>
        <taxon>Dinoponera</taxon>
    </lineage>
</organism>
<dbReference type="GO" id="GO:0003697">
    <property type="term" value="F:single-stranded DNA binding"/>
    <property type="evidence" value="ECO:0007669"/>
    <property type="project" value="TreeGrafter"/>
</dbReference>
<dbReference type="KEGG" id="dqu:106750469"/>
<sequence length="269" mass="30161">MGSGIKYLGLRLYGKWSFERHFEGLALRVARAAASLGRLMPNLGPNVGARRLYAGALQATVLYGAPVWAGRVVKWQGGSRCLRGALRDSVVWVAFFAFSSSVMLRKGKRRGPGLGMVCGLVRPKEEAEREGWIPPSVQQGEAVGIGVFPGAHRVGLVIDQKRLELANRRGAVFHQDNARPHMSIATRQKLRELGWEWTVLRHPPYSPAPSDYHVFLALQNFLSDKKLTSREICGNRLLEFFANRNQDFYERSIMKIPLKWQQIINPNGA</sequence>
<dbReference type="GO" id="GO:0000793">
    <property type="term" value="C:condensed chromosome"/>
    <property type="evidence" value="ECO:0007669"/>
    <property type="project" value="TreeGrafter"/>
</dbReference>
<name>A0A6P3Y627_DINQU</name>
<protein>
    <submittedName>
        <fullName evidence="2">Uncharacterized protein LOC106750469</fullName>
    </submittedName>
</protein>
<dbReference type="GO" id="GO:0015074">
    <property type="term" value="P:DNA integration"/>
    <property type="evidence" value="ECO:0007669"/>
    <property type="project" value="TreeGrafter"/>
</dbReference>